<dbReference type="AlphaFoldDB" id="A0AAN8X1X9"/>
<comment type="caution">
    <text evidence="1">The sequence shown here is derived from an EMBL/GenBank/DDBJ whole genome shotgun (WGS) entry which is preliminary data.</text>
</comment>
<accession>A0AAN8X1X9</accession>
<sequence length="236" mass="26465">MLVTCDYLPRETLTLPIWTGIAMTLISPLIIAPCYLPACHVWCACTLTELNLVLEDNLVNWTCTKSSWLNISEADWITFEKLLCKPEKSGYLYQIEELLRPIVYPPALQQLLASHNSSNTSQLLLDVMSFYKALNNTAHTLFSQPWEVNRKKRSALEFIDSYMGELPPGDARTIEVLEYGINDAKTLICLNLAKTGLIELQTANLSHHIPPGILTFINTKQLSDVAGRGILQCIGK</sequence>
<gene>
    <name evidence="1" type="ORF">SK128_005029</name>
</gene>
<protein>
    <submittedName>
        <fullName evidence="1">Uncharacterized protein</fullName>
    </submittedName>
</protein>
<evidence type="ECO:0000313" key="1">
    <source>
        <dbReference type="EMBL" id="KAK7074666.1"/>
    </source>
</evidence>
<keyword evidence="2" id="KW-1185">Reference proteome</keyword>
<evidence type="ECO:0000313" key="2">
    <source>
        <dbReference type="Proteomes" id="UP001381693"/>
    </source>
</evidence>
<organism evidence="1 2">
    <name type="scientific">Halocaridina rubra</name>
    <name type="common">Hawaiian red shrimp</name>
    <dbReference type="NCBI Taxonomy" id="373956"/>
    <lineage>
        <taxon>Eukaryota</taxon>
        <taxon>Metazoa</taxon>
        <taxon>Ecdysozoa</taxon>
        <taxon>Arthropoda</taxon>
        <taxon>Crustacea</taxon>
        <taxon>Multicrustacea</taxon>
        <taxon>Malacostraca</taxon>
        <taxon>Eumalacostraca</taxon>
        <taxon>Eucarida</taxon>
        <taxon>Decapoda</taxon>
        <taxon>Pleocyemata</taxon>
        <taxon>Caridea</taxon>
        <taxon>Atyoidea</taxon>
        <taxon>Atyidae</taxon>
        <taxon>Halocaridina</taxon>
    </lineage>
</organism>
<dbReference type="EMBL" id="JAXCGZ010011494">
    <property type="protein sequence ID" value="KAK7074666.1"/>
    <property type="molecule type" value="Genomic_DNA"/>
</dbReference>
<proteinExistence type="predicted"/>
<reference evidence="1 2" key="1">
    <citation type="submission" date="2023-11" db="EMBL/GenBank/DDBJ databases">
        <title>Halocaridina rubra genome assembly.</title>
        <authorList>
            <person name="Smith C."/>
        </authorList>
    </citation>
    <scope>NUCLEOTIDE SEQUENCE [LARGE SCALE GENOMIC DNA]</scope>
    <source>
        <strain evidence="1">EP-1</strain>
        <tissue evidence="1">Whole</tissue>
    </source>
</reference>
<dbReference type="Proteomes" id="UP001381693">
    <property type="component" value="Unassembled WGS sequence"/>
</dbReference>
<name>A0AAN8X1X9_HALRR</name>